<evidence type="ECO:0000313" key="2">
    <source>
        <dbReference type="Proteomes" id="UP000029867"/>
    </source>
</evidence>
<evidence type="ECO:0000313" key="1">
    <source>
        <dbReference type="EMBL" id="KGK32583.1"/>
    </source>
</evidence>
<dbReference type="HOGENOM" id="CLU_3427970_0_0_1"/>
<protein>
    <submittedName>
        <fullName evidence="1">Uncharacterized protein</fullName>
    </submittedName>
</protein>
<reference evidence="2" key="1">
    <citation type="journal article" date="2014" name="Microb. Cell Fact.">
        <title>Exploiting Issatchenkia orientalis SD108 for succinic acid production.</title>
        <authorList>
            <person name="Xiao H."/>
            <person name="Shao Z."/>
            <person name="Jiang Y."/>
            <person name="Dole S."/>
            <person name="Zhao H."/>
        </authorList>
    </citation>
    <scope>NUCLEOTIDE SEQUENCE [LARGE SCALE GENOMIC DNA]</scope>
    <source>
        <strain evidence="2">SD108</strain>
    </source>
</reference>
<accession>A0A099NIN9</accession>
<dbReference type="Proteomes" id="UP000029867">
    <property type="component" value="Unassembled WGS sequence"/>
</dbReference>
<name>A0A099NIN9_PICKU</name>
<comment type="caution">
    <text evidence="1">The sequence shown here is derived from an EMBL/GenBank/DDBJ whole genome shotgun (WGS) entry which is preliminary data.</text>
</comment>
<dbReference type="AlphaFoldDB" id="A0A099NIN9"/>
<organism evidence="1 2">
    <name type="scientific">Pichia kudriavzevii</name>
    <name type="common">Yeast</name>
    <name type="synonym">Issatchenkia orientalis</name>
    <dbReference type="NCBI Taxonomy" id="4909"/>
    <lineage>
        <taxon>Eukaryota</taxon>
        <taxon>Fungi</taxon>
        <taxon>Dikarya</taxon>
        <taxon>Ascomycota</taxon>
        <taxon>Saccharomycotina</taxon>
        <taxon>Pichiomycetes</taxon>
        <taxon>Pichiales</taxon>
        <taxon>Pichiaceae</taxon>
        <taxon>Pichia</taxon>
    </lineage>
</organism>
<sequence length="21" mass="2499">EYWNIIADHHGITRENSISSR</sequence>
<gene>
    <name evidence="1" type="ORF">JL09_g6810</name>
</gene>
<proteinExistence type="predicted"/>
<feature type="non-terminal residue" evidence="1">
    <location>
        <position position="1"/>
    </location>
</feature>
<dbReference type="EMBL" id="JQFK01002088">
    <property type="protein sequence ID" value="KGK32583.1"/>
    <property type="molecule type" value="Genomic_DNA"/>
</dbReference>